<feature type="transmembrane region" description="Helical" evidence="1">
    <location>
        <begin position="33"/>
        <end position="53"/>
    </location>
</feature>
<keyword evidence="1" id="KW-1133">Transmembrane helix</keyword>
<dbReference type="OrthoDB" id="3696055at2"/>
<dbReference type="Proteomes" id="UP000287547">
    <property type="component" value="Unassembled WGS sequence"/>
</dbReference>
<reference evidence="2 3" key="1">
    <citation type="submission" date="2018-05" db="EMBL/GenBank/DDBJ databases">
        <title>Evolution of GPA BGCs.</title>
        <authorList>
            <person name="Waglechner N."/>
            <person name="Wright G.D."/>
        </authorList>
    </citation>
    <scope>NUCLEOTIDE SEQUENCE [LARGE SCALE GENOMIC DNA]</scope>
    <source>
        <strain evidence="2 3">A82846</strain>
    </source>
</reference>
<gene>
    <name evidence="2" type="ORF">DMH04_29290</name>
</gene>
<comment type="caution">
    <text evidence="2">The sequence shown here is derived from an EMBL/GenBank/DDBJ whole genome shotgun (WGS) entry which is preliminary data.</text>
</comment>
<keyword evidence="1" id="KW-0472">Membrane</keyword>
<proteinExistence type="predicted"/>
<evidence type="ECO:0000313" key="2">
    <source>
        <dbReference type="EMBL" id="RSM80737.1"/>
    </source>
</evidence>
<accession>A0A428Z3U0</accession>
<organism evidence="2 3">
    <name type="scientific">Kibdelosporangium aridum</name>
    <dbReference type="NCBI Taxonomy" id="2030"/>
    <lineage>
        <taxon>Bacteria</taxon>
        <taxon>Bacillati</taxon>
        <taxon>Actinomycetota</taxon>
        <taxon>Actinomycetes</taxon>
        <taxon>Pseudonocardiales</taxon>
        <taxon>Pseudonocardiaceae</taxon>
        <taxon>Kibdelosporangium</taxon>
    </lineage>
</organism>
<feature type="transmembrane region" description="Helical" evidence="1">
    <location>
        <begin position="65"/>
        <end position="84"/>
    </location>
</feature>
<evidence type="ECO:0000256" key="1">
    <source>
        <dbReference type="SAM" id="Phobius"/>
    </source>
</evidence>
<dbReference type="RefSeq" id="WP_051794160.1">
    <property type="nucleotide sequence ID" value="NZ_QHKI01000028.1"/>
</dbReference>
<sequence length="138" mass="13902">MRFWLIRGGVLAFVLAGADVGLAALAVHISSLGVIRSIVLGVVAGLAALWGALDGWHRLDDRARIWVLASIVAGFASGLLRVIGKAILVDETGLSSLGSALTGDAAFGALVILVPAGLGLLVGGRLAQRGTAKAGPTE</sequence>
<name>A0A428Z3U0_KIBAR</name>
<dbReference type="EMBL" id="QHKI01000028">
    <property type="protein sequence ID" value="RSM80737.1"/>
    <property type="molecule type" value="Genomic_DNA"/>
</dbReference>
<dbReference type="AlphaFoldDB" id="A0A428Z3U0"/>
<evidence type="ECO:0000313" key="3">
    <source>
        <dbReference type="Proteomes" id="UP000287547"/>
    </source>
</evidence>
<protein>
    <submittedName>
        <fullName evidence="2">Uncharacterized protein</fullName>
    </submittedName>
</protein>
<keyword evidence="1" id="KW-0812">Transmembrane</keyword>
<feature type="transmembrane region" description="Helical" evidence="1">
    <location>
        <begin position="104"/>
        <end position="123"/>
    </location>
</feature>